<feature type="domain" description="NAD(P)-binding" evidence="2">
    <location>
        <begin position="9"/>
        <end position="212"/>
    </location>
</feature>
<gene>
    <name evidence="3" type="ORF">GQ43DRAFT_455687</name>
</gene>
<dbReference type="Gene3D" id="3.40.50.720">
    <property type="entry name" value="NAD(P)-binding Rossmann-like Domain"/>
    <property type="match status" value="1"/>
</dbReference>
<evidence type="ECO:0000313" key="4">
    <source>
        <dbReference type="Proteomes" id="UP000799536"/>
    </source>
</evidence>
<dbReference type="InterPro" id="IPR016040">
    <property type="entry name" value="NAD(P)-bd_dom"/>
</dbReference>
<accession>A0A9P4JM15</accession>
<dbReference type="GO" id="GO:0016491">
    <property type="term" value="F:oxidoreductase activity"/>
    <property type="evidence" value="ECO:0007669"/>
    <property type="project" value="UniProtKB-KW"/>
</dbReference>
<name>A0A9P4JM15_9PLEO</name>
<sequence length="678" mass="75432">MKNTYAILGATGNCGSSLVQILLQTPDAKIHAYCRNKAKFARILPEAADNKRVTVFEGQITDVDLMASCIQGCKSIFVVATMNDNMPGCHVSEDSANTIIAALKQIGAKDPEAKMPKIVVLSSATIDPHLSRKMPRWFHPIMIRAGSFVYDDLKAQEKILREQSDWLTSIFIKPGGLAVDRQKGHKLDFDEHESFVGYLDLAAAMVEAADDPDGRYDMRNVGVMSNTSTVTAASQVRLSLEAPGLCRLAENPAGSLEQANKLLQKNHDDFHIFWRDINGHNHMAHALLTHFALGASPAELQRAFDDNKAVQRAAPPLDEEVVKKLTDGETFFKKLNQTDQYTNYLVFFEREIEKKGWREVLQEYCFSGTRNADQLLALLYEGAYHPIIHLGLGVEFEQPSIIAEGLAQAATHSSVGIDDFLFASEKEAVAAAADPASSEKHLVELIQAVRGNDRIRYAARWTDITRKVQDGVLGRAGKEIASLASHYRVKPQIEDIERKCAEMISCCAYMAGACQRPGKARKIDFFHMHNVTSSIFLTVFVRQPWISLETKARLVAWKGRLDLVWYAGSGAAELRLEDVKDYKGSPSGDWTWAELYKHVNSTHDDGHVAKFVRALKNGESAAKPFEAEEYANAFPIKGDMWLKVARMAYDTTLNLPPEAKWIWATGFDQAWGNIPSLS</sequence>
<dbReference type="EMBL" id="ML993970">
    <property type="protein sequence ID" value="KAF2201580.1"/>
    <property type="molecule type" value="Genomic_DNA"/>
</dbReference>
<dbReference type="OrthoDB" id="10004862at2759"/>
<evidence type="ECO:0000313" key="3">
    <source>
        <dbReference type="EMBL" id="KAF2201580.1"/>
    </source>
</evidence>
<dbReference type="Pfam" id="PF14027">
    <property type="entry name" value="Questin_oxidase"/>
    <property type="match status" value="1"/>
</dbReference>
<comment type="caution">
    <text evidence="3">The sequence shown here is derived from an EMBL/GenBank/DDBJ whole genome shotgun (WGS) entry which is preliminary data.</text>
</comment>
<protein>
    <recommendedName>
        <fullName evidence="2">NAD(P)-binding domain-containing protein</fullName>
    </recommendedName>
</protein>
<dbReference type="InterPro" id="IPR036291">
    <property type="entry name" value="NAD(P)-bd_dom_sf"/>
</dbReference>
<dbReference type="SUPFAM" id="SSF51735">
    <property type="entry name" value="NAD(P)-binding Rossmann-fold domains"/>
    <property type="match status" value="1"/>
</dbReference>
<keyword evidence="4" id="KW-1185">Reference proteome</keyword>
<dbReference type="PANTHER" id="PTHR35870:SF7">
    <property type="entry name" value="BAEYER-VILLIGER OXIDASE MDPL"/>
    <property type="match status" value="1"/>
</dbReference>
<dbReference type="InterPro" id="IPR025337">
    <property type="entry name" value="Questin_oxidase-like"/>
</dbReference>
<evidence type="ECO:0000256" key="1">
    <source>
        <dbReference type="ARBA" id="ARBA00023002"/>
    </source>
</evidence>
<dbReference type="Pfam" id="PF13460">
    <property type="entry name" value="NAD_binding_10"/>
    <property type="match status" value="1"/>
</dbReference>
<organism evidence="3 4">
    <name type="scientific">Delitschia confertaspora ATCC 74209</name>
    <dbReference type="NCBI Taxonomy" id="1513339"/>
    <lineage>
        <taxon>Eukaryota</taxon>
        <taxon>Fungi</taxon>
        <taxon>Dikarya</taxon>
        <taxon>Ascomycota</taxon>
        <taxon>Pezizomycotina</taxon>
        <taxon>Dothideomycetes</taxon>
        <taxon>Pleosporomycetidae</taxon>
        <taxon>Pleosporales</taxon>
        <taxon>Delitschiaceae</taxon>
        <taxon>Delitschia</taxon>
    </lineage>
</organism>
<keyword evidence="1" id="KW-0560">Oxidoreductase</keyword>
<proteinExistence type="predicted"/>
<reference evidence="3" key="1">
    <citation type="journal article" date="2020" name="Stud. Mycol.">
        <title>101 Dothideomycetes genomes: a test case for predicting lifestyles and emergence of pathogens.</title>
        <authorList>
            <person name="Haridas S."/>
            <person name="Albert R."/>
            <person name="Binder M."/>
            <person name="Bloem J."/>
            <person name="Labutti K."/>
            <person name="Salamov A."/>
            <person name="Andreopoulos B."/>
            <person name="Baker S."/>
            <person name="Barry K."/>
            <person name="Bills G."/>
            <person name="Bluhm B."/>
            <person name="Cannon C."/>
            <person name="Castanera R."/>
            <person name="Culley D."/>
            <person name="Daum C."/>
            <person name="Ezra D."/>
            <person name="Gonzalez J."/>
            <person name="Henrissat B."/>
            <person name="Kuo A."/>
            <person name="Liang C."/>
            <person name="Lipzen A."/>
            <person name="Lutzoni F."/>
            <person name="Magnuson J."/>
            <person name="Mondo S."/>
            <person name="Nolan M."/>
            <person name="Ohm R."/>
            <person name="Pangilinan J."/>
            <person name="Park H.-J."/>
            <person name="Ramirez L."/>
            <person name="Alfaro M."/>
            <person name="Sun H."/>
            <person name="Tritt A."/>
            <person name="Yoshinaga Y."/>
            <person name="Zwiers L.-H."/>
            <person name="Turgeon B."/>
            <person name="Goodwin S."/>
            <person name="Spatafora J."/>
            <person name="Crous P."/>
            <person name="Grigoriev I."/>
        </authorList>
    </citation>
    <scope>NUCLEOTIDE SEQUENCE</scope>
    <source>
        <strain evidence="3">ATCC 74209</strain>
    </source>
</reference>
<dbReference type="AlphaFoldDB" id="A0A9P4JM15"/>
<dbReference type="PANTHER" id="PTHR35870">
    <property type="entry name" value="PROTEIN, PUTATIVE (AFU_ORTHOLOGUE AFUA_5G03330)-RELATED"/>
    <property type="match status" value="1"/>
</dbReference>
<evidence type="ECO:0000259" key="2">
    <source>
        <dbReference type="Pfam" id="PF13460"/>
    </source>
</evidence>
<dbReference type="Proteomes" id="UP000799536">
    <property type="component" value="Unassembled WGS sequence"/>
</dbReference>